<keyword evidence="12" id="KW-1185">Reference proteome</keyword>
<evidence type="ECO:0000256" key="2">
    <source>
        <dbReference type="ARBA" id="ARBA00006375"/>
    </source>
</evidence>
<feature type="repeat" description="Solcar" evidence="9">
    <location>
        <begin position="202"/>
        <end position="290"/>
    </location>
</feature>
<dbReference type="SUPFAM" id="SSF103506">
    <property type="entry name" value="Mitochondrial carrier"/>
    <property type="match status" value="1"/>
</dbReference>
<keyword evidence="6" id="KW-1133">Transmembrane helix</keyword>
<evidence type="ECO:0000256" key="6">
    <source>
        <dbReference type="ARBA" id="ARBA00022989"/>
    </source>
</evidence>
<evidence type="ECO:0000256" key="7">
    <source>
        <dbReference type="ARBA" id="ARBA00023128"/>
    </source>
</evidence>
<evidence type="ECO:0000256" key="5">
    <source>
        <dbReference type="ARBA" id="ARBA00022737"/>
    </source>
</evidence>
<dbReference type="Pfam" id="PF00153">
    <property type="entry name" value="Mito_carr"/>
    <property type="match status" value="3"/>
</dbReference>
<evidence type="ECO:0000313" key="11">
    <source>
        <dbReference type="EMBL" id="KAL2914930.1"/>
    </source>
</evidence>
<sequence length="294" mass="32182">MSTSTQQALSGFTAGAVSTAMLHPLDLVKTRFQVNETAGARLSLMRSLADISRQEGVRSLYRGLSANMAGATSSWGLYFWWYAIIKDWMRTAPDGTTSTAKLSATQHLIASAEAGMLTSLLTNPFWLIKTRMCTQKATDPGAYRNVFDGLRQVVRAEGFFGLYRGIVPALIGVSHGALQFMAYEEMKHMRMELVHGADIEKLGTLEYITMAAASKIFATVCTYPYQVVKSRMQVQTSYVSKEYSGVISTVTSIVRGEGLAGLYKGMGVNIVRVLPGTCITFAVYEGMSKLLRNS</sequence>
<name>A0ABR4N642_9FUNG</name>
<dbReference type="PANTHER" id="PTHR45683">
    <property type="entry name" value="MITOCHONDRIAL NICOTINAMIDE ADENINE DINUCLEOTIDE TRANSPORTER 1-RELATED-RELATED"/>
    <property type="match status" value="1"/>
</dbReference>
<evidence type="ECO:0000256" key="3">
    <source>
        <dbReference type="ARBA" id="ARBA00022448"/>
    </source>
</evidence>
<dbReference type="Gene3D" id="1.50.40.10">
    <property type="entry name" value="Mitochondrial carrier domain"/>
    <property type="match status" value="2"/>
</dbReference>
<evidence type="ECO:0000256" key="10">
    <source>
        <dbReference type="RuleBase" id="RU000488"/>
    </source>
</evidence>
<feature type="repeat" description="Solcar" evidence="9">
    <location>
        <begin position="102"/>
        <end position="189"/>
    </location>
</feature>
<evidence type="ECO:0000313" key="12">
    <source>
        <dbReference type="Proteomes" id="UP001527925"/>
    </source>
</evidence>
<comment type="caution">
    <text evidence="11">The sequence shown here is derived from an EMBL/GenBank/DDBJ whole genome shotgun (WGS) entry which is preliminary data.</text>
</comment>
<reference evidence="11 12" key="1">
    <citation type="submission" date="2023-09" db="EMBL/GenBank/DDBJ databases">
        <title>Pangenome analysis of Batrachochytrium dendrobatidis and related Chytrids.</title>
        <authorList>
            <person name="Yacoub M.N."/>
            <person name="Stajich J.E."/>
            <person name="James T.Y."/>
        </authorList>
    </citation>
    <scope>NUCLEOTIDE SEQUENCE [LARGE SCALE GENOMIC DNA]</scope>
    <source>
        <strain evidence="11 12">JEL0888</strain>
    </source>
</reference>
<accession>A0ABR4N642</accession>
<keyword evidence="7" id="KW-0496">Mitochondrion</keyword>
<dbReference type="PROSITE" id="PS50920">
    <property type="entry name" value="SOLCAR"/>
    <property type="match status" value="3"/>
</dbReference>
<comment type="similarity">
    <text evidence="2 10">Belongs to the mitochondrial carrier (TC 2.A.29) family.</text>
</comment>
<dbReference type="EMBL" id="JADGIZ020000028">
    <property type="protein sequence ID" value="KAL2914930.1"/>
    <property type="molecule type" value="Genomic_DNA"/>
</dbReference>
<evidence type="ECO:0000256" key="9">
    <source>
        <dbReference type="PROSITE-ProRule" id="PRU00282"/>
    </source>
</evidence>
<gene>
    <name evidence="11" type="primary">FLX1</name>
    <name evidence="11" type="ORF">HK105_205473</name>
</gene>
<evidence type="ECO:0000256" key="8">
    <source>
        <dbReference type="ARBA" id="ARBA00023136"/>
    </source>
</evidence>
<evidence type="ECO:0000256" key="1">
    <source>
        <dbReference type="ARBA" id="ARBA00004225"/>
    </source>
</evidence>
<dbReference type="Proteomes" id="UP001527925">
    <property type="component" value="Unassembled WGS sequence"/>
</dbReference>
<dbReference type="InterPro" id="IPR002067">
    <property type="entry name" value="MCP"/>
</dbReference>
<proteinExistence type="inferred from homology"/>
<dbReference type="PRINTS" id="PR00926">
    <property type="entry name" value="MITOCARRIER"/>
</dbReference>
<keyword evidence="4 9" id="KW-0812">Transmembrane</keyword>
<keyword evidence="3 10" id="KW-0813">Transport</keyword>
<organism evidence="11 12">
    <name type="scientific">Polyrhizophydium stewartii</name>
    <dbReference type="NCBI Taxonomy" id="2732419"/>
    <lineage>
        <taxon>Eukaryota</taxon>
        <taxon>Fungi</taxon>
        <taxon>Fungi incertae sedis</taxon>
        <taxon>Chytridiomycota</taxon>
        <taxon>Chytridiomycota incertae sedis</taxon>
        <taxon>Chytridiomycetes</taxon>
        <taxon>Rhizophydiales</taxon>
        <taxon>Rhizophydiales incertae sedis</taxon>
        <taxon>Polyrhizophydium</taxon>
    </lineage>
</organism>
<dbReference type="InterPro" id="IPR023395">
    <property type="entry name" value="MCP_dom_sf"/>
</dbReference>
<dbReference type="InterPro" id="IPR044712">
    <property type="entry name" value="SLC25A32-like"/>
</dbReference>
<keyword evidence="5" id="KW-0677">Repeat</keyword>
<comment type="subcellular location">
    <subcellularLocation>
        <location evidence="1">Mitochondrion membrane</location>
        <topology evidence="1">Multi-pass membrane protein</topology>
    </subcellularLocation>
</comment>
<dbReference type="InterPro" id="IPR018108">
    <property type="entry name" value="MCP_transmembrane"/>
</dbReference>
<keyword evidence="8 9" id="KW-0472">Membrane</keyword>
<feature type="repeat" description="Solcar" evidence="9">
    <location>
        <begin position="2"/>
        <end position="88"/>
    </location>
</feature>
<protein>
    <submittedName>
        <fullName evidence="11">Mitochondrial FAD carrier protein flx1</fullName>
    </submittedName>
</protein>
<evidence type="ECO:0000256" key="4">
    <source>
        <dbReference type="ARBA" id="ARBA00022692"/>
    </source>
</evidence>